<keyword evidence="3" id="KW-1185">Reference proteome</keyword>
<protein>
    <submittedName>
        <fullName evidence="2">Uncharacterized protein</fullName>
    </submittedName>
</protein>
<evidence type="ECO:0000313" key="3">
    <source>
        <dbReference type="Proteomes" id="UP001189429"/>
    </source>
</evidence>
<accession>A0ABN9PF78</accession>
<feature type="region of interest" description="Disordered" evidence="1">
    <location>
        <begin position="343"/>
        <end position="396"/>
    </location>
</feature>
<proteinExistence type="predicted"/>
<gene>
    <name evidence="2" type="ORF">PCOR1329_LOCUS1386</name>
</gene>
<name>A0ABN9PF78_9DINO</name>
<sequence>MMARAGALGSVPGAARACLGEPRRTRAGRSAARRRALEAADKGVKAAPADAAALRSELEAVRRCFAPYVSDAELADRPGAIVPALTALLRGVAPEQEVAVRRNVALHADAPGVRVASARDLTLRRPQRSARLEARRERKIECHVEICEAEALPQLGRVEALRTALRSAARPFAPAGIDPVAGGGGAQVMQTQIDVDECDEAQQQLNMGFELAGRARVGRGASIGDCYVPSPLFPGVSEVDCEVDFVQAAGALAAPPRAAGECSGSDGVILDGEADVATSCSVGEQPAAEPAGRVAAAAAAYLDASPQALFRGGGGARARGEVAARDWWRARAAVARAGLTADSAAVQAPSDEGASVGGTAGGAPLPPGLESRSGWSSVGGAPCETSCPSVFGLPSE</sequence>
<evidence type="ECO:0000313" key="2">
    <source>
        <dbReference type="EMBL" id="CAK0789997.1"/>
    </source>
</evidence>
<dbReference type="Proteomes" id="UP001189429">
    <property type="component" value="Unassembled WGS sequence"/>
</dbReference>
<organism evidence="2 3">
    <name type="scientific">Prorocentrum cordatum</name>
    <dbReference type="NCBI Taxonomy" id="2364126"/>
    <lineage>
        <taxon>Eukaryota</taxon>
        <taxon>Sar</taxon>
        <taxon>Alveolata</taxon>
        <taxon>Dinophyceae</taxon>
        <taxon>Prorocentrales</taxon>
        <taxon>Prorocentraceae</taxon>
        <taxon>Prorocentrum</taxon>
    </lineage>
</organism>
<evidence type="ECO:0000256" key="1">
    <source>
        <dbReference type="SAM" id="MobiDB-lite"/>
    </source>
</evidence>
<dbReference type="EMBL" id="CAUYUJ010000336">
    <property type="protein sequence ID" value="CAK0789997.1"/>
    <property type="molecule type" value="Genomic_DNA"/>
</dbReference>
<comment type="caution">
    <text evidence="2">The sequence shown here is derived from an EMBL/GenBank/DDBJ whole genome shotgun (WGS) entry which is preliminary data.</text>
</comment>
<reference evidence="2" key="1">
    <citation type="submission" date="2023-10" db="EMBL/GenBank/DDBJ databases">
        <authorList>
            <person name="Chen Y."/>
            <person name="Shah S."/>
            <person name="Dougan E. K."/>
            <person name="Thang M."/>
            <person name="Chan C."/>
        </authorList>
    </citation>
    <scope>NUCLEOTIDE SEQUENCE [LARGE SCALE GENOMIC DNA]</scope>
</reference>